<dbReference type="Proteomes" id="UP000250153">
    <property type="component" value="Chromosome"/>
</dbReference>
<dbReference type="REBASE" id="257877">
    <property type="entry name" value="Lmu147ORF2510P"/>
</dbReference>
<keyword evidence="1" id="KW-0540">Nuclease</keyword>
<dbReference type="GeneID" id="48465995"/>
<dbReference type="RefSeq" id="WP_112195342.1">
    <property type="nucleotide sequence ID" value="NZ_CP023565.1"/>
</dbReference>
<dbReference type="EMBL" id="CP023565">
    <property type="protein sequence ID" value="AWZ37870.1"/>
    <property type="molecule type" value="Genomic_DNA"/>
</dbReference>
<dbReference type="Gene3D" id="3.40.50.150">
    <property type="entry name" value="Vaccinia Virus protein VP39"/>
    <property type="match status" value="1"/>
</dbReference>
<evidence type="ECO:0000313" key="4">
    <source>
        <dbReference type="Proteomes" id="UP000250153"/>
    </source>
</evidence>
<name>A0AAD0L391_9LACO</name>
<evidence type="ECO:0000313" key="3">
    <source>
        <dbReference type="Proteomes" id="UP000250143"/>
    </source>
</evidence>
<keyword evidence="1" id="KW-0378">Hydrolase</keyword>
<dbReference type="AlphaFoldDB" id="A0AAD0L391"/>
<dbReference type="InterPro" id="IPR029063">
    <property type="entry name" value="SAM-dependent_MTases_sf"/>
</dbReference>
<evidence type="ECO:0000313" key="2">
    <source>
        <dbReference type="EMBL" id="AWZ41140.1"/>
    </source>
</evidence>
<dbReference type="GO" id="GO:0004519">
    <property type="term" value="F:endonuclease activity"/>
    <property type="evidence" value="ECO:0007669"/>
    <property type="project" value="UniProtKB-KW"/>
</dbReference>
<protein>
    <submittedName>
        <fullName evidence="1">Restriction endonuclease</fullName>
    </submittedName>
</protein>
<reference evidence="3 4" key="1">
    <citation type="submission" date="2017-09" db="EMBL/GenBank/DDBJ databases">
        <title>Predominant Lactobacillus spp. isolated from feces of mice subjected to short-term calorie restriction.</title>
        <authorList>
            <person name="Zhang C."/>
            <person name="Zhao L."/>
            <person name="Pan F."/>
        </authorList>
    </citation>
    <scope>NUCLEOTIDE SEQUENCE [LARGE SCALE GENOMIC DNA]</scope>
    <source>
        <strain evidence="2 3">CR141</strain>
        <strain evidence="1 4">CR147</strain>
    </source>
</reference>
<gene>
    <name evidence="2" type="ORF">CPQ89_08955</name>
    <name evidence="1" type="ORF">CPS94_02510</name>
</gene>
<dbReference type="Proteomes" id="UP000250143">
    <property type="component" value="Chromosome"/>
</dbReference>
<organism evidence="1 4">
    <name type="scientific">Ligilactobacillus murinus</name>
    <dbReference type="NCBI Taxonomy" id="1622"/>
    <lineage>
        <taxon>Bacteria</taxon>
        <taxon>Bacillati</taxon>
        <taxon>Bacillota</taxon>
        <taxon>Bacilli</taxon>
        <taxon>Lactobacillales</taxon>
        <taxon>Lactobacillaceae</taxon>
        <taxon>Ligilactobacillus</taxon>
    </lineage>
</organism>
<proteinExistence type="predicted"/>
<dbReference type="EMBL" id="CP023566">
    <property type="protein sequence ID" value="AWZ41140.1"/>
    <property type="molecule type" value="Genomic_DNA"/>
</dbReference>
<keyword evidence="1" id="KW-0255">Endonuclease</keyword>
<accession>A0AAD0L391</accession>
<dbReference type="KEGG" id="lmur:CPS94_02510"/>
<evidence type="ECO:0000313" key="1">
    <source>
        <dbReference type="EMBL" id="AWZ37870.1"/>
    </source>
</evidence>
<dbReference type="SUPFAM" id="SSF53335">
    <property type="entry name" value="S-adenosyl-L-methionine-dependent methyltransferases"/>
    <property type="match status" value="1"/>
</dbReference>
<sequence>MDDFYERNSIREKFPKILDILLLDRTRSTTRYHQNIIWANSNYRSKGKAYSQTSQIKSSLITGKMKDVIKSRAFKSKDIQKARTKQKAEVFTPTWVIKQQIDEVSTAQRDDLDSHIKIKWLEIACGEAPYITTRYDMKTGKFIEVSKRVGILDRKLKMVNEKIAGFLAWQNAVELAYKTIYGFEWNGDSLLLARENLLYTYIENYVFKWQVYPDEKSLEKIAVIISYNIFQMDGLKYIIPLSEKKEKIHSGQLSLFDDPEPTQWIIRKGIRVKVMDWEKNKMEFFDKGIGE</sequence>
<keyword evidence="3" id="KW-1185">Reference proteome</keyword>